<sequence length="49" mass="5754">MSIFTSLRPEQQVRRKLAQRKHLRAELLAESTEATRVQWLEIAPPLPRT</sequence>
<keyword evidence="2" id="KW-1185">Reference proteome</keyword>
<evidence type="ECO:0000313" key="2">
    <source>
        <dbReference type="Proteomes" id="UP001597391"/>
    </source>
</evidence>
<accession>A0ABW5XIQ3</accession>
<name>A0ABW5XIQ3_9MICO</name>
<dbReference type="Proteomes" id="UP001597391">
    <property type="component" value="Unassembled WGS sequence"/>
</dbReference>
<reference evidence="2" key="1">
    <citation type="journal article" date="2019" name="Int. J. Syst. Evol. Microbiol.">
        <title>The Global Catalogue of Microorganisms (GCM) 10K type strain sequencing project: providing services to taxonomists for standard genome sequencing and annotation.</title>
        <authorList>
            <consortium name="The Broad Institute Genomics Platform"/>
            <consortium name="The Broad Institute Genome Sequencing Center for Infectious Disease"/>
            <person name="Wu L."/>
            <person name="Ma J."/>
        </authorList>
    </citation>
    <scope>NUCLEOTIDE SEQUENCE [LARGE SCALE GENOMIC DNA]</scope>
    <source>
        <strain evidence="2">KCTC 33576</strain>
    </source>
</reference>
<dbReference type="RefSeq" id="WP_377467757.1">
    <property type="nucleotide sequence ID" value="NZ_JBHUOP010000007.1"/>
</dbReference>
<organism evidence="1 2">
    <name type="scientific">Populibacterium corticicola</name>
    <dbReference type="NCBI Taxonomy" id="1812826"/>
    <lineage>
        <taxon>Bacteria</taxon>
        <taxon>Bacillati</taxon>
        <taxon>Actinomycetota</taxon>
        <taxon>Actinomycetes</taxon>
        <taxon>Micrococcales</taxon>
        <taxon>Jonesiaceae</taxon>
        <taxon>Populibacterium</taxon>
    </lineage>
</organism>
<protein>
    <recommendedName>
        <fullName evidence="3">5-formyltetrahydrofolate cyclo-ligase</fullName>
    </recommendedName>
</protein>
<evidence type="ECO:0000313" key="1">
    <source>
        <dbReference type="EMBL" id="MFD2841594.1"/>
    </source>
</evidence>
<comment type="caution">
    <text evidence="1">The sequence shown here is derived from an EMBL/GenBank/DDBJ whole genome shotgun (WGS) entry which is preliminary data.</text>
</comment>
<evidence type="ECO:0008006" key="3">
    <source>
        <dbReference type="Google" id="ProtNLM"/>
    </source>
</evidence>
<gene>
    <name evidence="1" type="ORF">ACFSYH_13595</name>
</gene>
<dbReference type="EMBL" id="JBHUOP010000007">
    <property type="protein sequence ID" value="MFD2841594.1"/>
    <property type="molecule type" value="Genomic_DNA"/>
</dbReference>
<proteinExistence type="predicted"/>